<dbReference type="Pfam" id="PF15798">
    <property type="entry name" value="PRAS"/>
    <property type="match status" value="1"/>
</dbReference>
<dbReference type="OrthoDB" id="9992964at2759"/>
<keyword evidence="3" id="KW-1185">Reference proteome</keyword>
<feature type="compositionally biased region" description="Low complexity" evidence="1">
    <location>
        <begin position="18"/>
        <end position="28"/>
    </location>
</feature>
<reference evidence="2 3" key="1">
    <citation type="journal article" date="2015" name="Nat. Commun.">
        <title>Lucilia cuprina genome unlocks parasitic fly biology to underpin future interventions.</title>
        <authorList>
            <person name="Anstead C.A."/>
            <person name="Korhonen P.K."/>
            <person name="Young N.D."/>
            <person name="Hall R.S."/>
            <person name="Jex A.R."/>
            <person name="Murali S.C."/>
            <person name="Hughes D.S."/>
            <person name="Lee S.F."/>
            <person name="Perry T."/>
            <person name="Stroehlein A.J."/>
            <person name="Ansell B.R."/>
            <person name="Breugelmans B."/>
            <person name="Hofmann A."/>
            <person name="Qu J."/>
            <person name="Dugan S."/>
            <person name="Lee S.L."/>
            <person name="Chao H."/>
            <person name="Dinh H."/>
            <person name="Han Y."/>
            <person name="Doddapaneni H.V."/>
            <person name="Worley K.C."/>
            <person name="Muzny D.M."/>
            <person name="Ioannidis P."/>
            <person name="Waterhouse R.M."/>
            <person name="Zdobnov E.M."/>
            <person name="James P.J."/>
            <person name="Bagnall N.H."/>
            <person name="Kotze A.C."/>
            <person name="Gibbs R.A."/>
            <person name="Richards S."/>
            <person name="Batterham P."/>
            <person name="Gasser R.B."/>
        </authorList>
    </citation>
    <scope>NUCLEOTIDE SEQUENCE [LARGE SCALE GENOMIC DNA]</scope>
    <source>
        <strain evidence="2 3">LS</strain>
        <tissue evidence="2">Full body</tissue>
    </source>
</reference>
<feature type="region of interest" description="Disordered" evidence="1">
    <location>
        <begin position="516"/>
        <end position="552"/>
    </location>
</feature>
<dbReference type="OMA" id="CAKRLTA"/>
<sequence length="681" mass="74984">MLISCKCLNFIATSNNQQQQQHQSQQQQQHHHQPAATTAAVATADLKENNAAVAAAVAMQQSQSLSSSQSNDCNNTLLAATSSNNNSIAKPSNKSSFSLTNVLRQTFLQKYPRNFIFYSQCVDFFKQAIGPVPDLTINVLSQRDLIYSFTLNINETPNSPATSTTSWQLSICSNCNVALCAKRLNTTPPQYLINCGLLTNNEELSQKRADKSFSDTFGILIMDHPKVDNVTANNQNTNSNLSLSTSFATSSSTSHHLDSKQLRLRQLQGNLQQRLQREIAETDERIQRYTAQQFALLKSFREKSEQEYQMLVSLIQCIPEQQANEWLERQPPALDVSNNGGNLAYAAGTRRRNTISSRRELSNTAPTTPTAIQPPNSIFNMNRENYVRNSMTATPTTPTSAIMTTTTNTSGNNTQSPTGVASTANVATSTTPTIVGSSALNRKMSNFDTPPATPEAIPMSVGNSPTFRQQQQQNTMFASQPQTLQQQFSTNSIDTADDCLFELEGVDGGNVVTTPQHNRSMYLQNPPSPLRLLQSQQQQQQPQNVPHQILPPFNSYQRSLSYINAQPENHMSDLDESDDAEEAEDALDLDSSMPIAMTATPHRRINSKSAQQAANFAKSLPIEIANSPITVGRSYMATLESDEEELDNNVDIAASIKALAKSVHGEAVFGDLPRPRLRSQI</sequence>
<evidence type="ECO:0000313" key="2">
    <source>
        <dbReference type="EMBL" id="KNC21568.1"/>
    </source>
</evidence>
<comment type="caution">
    <text evidence="2">The sequence shown here is derived from an EMBL/GenBank/DDBJ whole genome shotgun (WGS) entry which is preliminary data.</text>
</comment>
<name>A0A0L0BNN9_LUCCU</name>
<gene>
    <name evidence="2" type="ORF">FF38_10610</name>
</gene>
<feature type="region of interest" description="Disordered" evidence="1">
    <location>
        <begin position="350"/>
        <end position="378"/>
    </location>
</feature>
<dbReference type="STRING" id="7375.A0A0L0BNN9"/>
<dbReference type="PANTHER" id="PTHR21844">
    <property type="entry name" value="AKT1 SUBSTRATE 1 PROTEIN"/>
    <property type="match status" value="1"/>
</dbReference>
<dbReference type="Proteomes" id="UP000037069">
    <property type="component" value="Unassembled WGS sequence"/>
</dbReference>
<feature type="compositionally biased region" description="Low complexity" evidence="1">
    <location>
        <begin position="530"/>
        <end position="544"/>
    </location>
</feature>
<dbReference type="EMBL" id="JRES01001601">
    <property type="protein sequence ID" value="KNC21568.1"/>
    <property type="molecule type" value="Genomic_DNA"/>
</dbReference>
<dbReference type="GO" id="GO:0032007">
    <property type="term" value="P:negative regulation of TOR signaling"/>
    <property type="evidence" value="ECO:0007669"/>
    <property type="project" value="InterPro"/>
</dbReference>
<dbReference type="PANTHER" id="PTHR21844:SF2">
    <property type="entry name" value="PROLINE-RICH AKT1 SUBSTRATE 1"/>
    <property type="match status" value="1"/>
</dbReference>
<accession>A0A0L0BNN9</accession>
<dbReference type="GO" id="GO:0048011">
    <property type="term" value="P:neurotrophin TRK receptor signaling pathway"/>
    <property type="evidence" value="ECO:0007669"/>
    <property type="project" value="InterPro"/>
</dbReference>
<evidence type="ECO:0000313" key="3">
    <source>
        <dbReference type="Proteomes" id="UP000037069"/>
    </source>
</evidence>
<feature type="region of interest" description="Disordered" evidence="1">
    <location>
        <begin position="18"/>
        <end position="38"/>
    </location>
</feature>
<dbReference type="AlphaFoldDB" id="A0A0L0BNN9"/>
<protein>
    <submittedName>
        <fullName evidence="2">Uncharacterized protein</fullName>
    </submittedName>
</protein>
<dbReference type="GO" id="GO:0005737">
    <property type="term" value="C:cytoplasm"/>
    <property type="evidence" value="ECO:0007669"/>
    <property type="project" value="TreeGrafter"/>
</dbReference>
<evidence type="ECO:0000256" key="1">
    <source>
        <dbReference type="SAM" id="MobiDB-lite"/>
    </source>
</evidence>
<feature type="compositionally biased region" description="Low complexity" evidence="1">
    <location>
        <begin position="364"/>
        <end position="375"/>
    </location>
</feature>
<proteinExistence type="predicted"/>
<organism evidence="2 3">
    <name type="scientific">Lucilia cuprina</name>
    <name type="common">Green bottle fly</name>
    <name type="synonym">Australian sheep blowfly</name>
    <dbReference type="NCBI Taxonomy" id="7375"/>
    <lineage>
        <taxon>Eukaryota</taxon>
        <taxon>Metazoa</taxon>
        <taxon>Ecdysozoa</taxon>
        <taxon>Arthropoda</taxon>
        <taxon>Hexapoda</taxon>
        <taxon>Insecta</taxon>
        <taxon>Pterygota</taxon>
        <taxon>Neoptera</taxon>
        <taxon>Endopterygota</taxon>
        <taxon>Diptera</taxon>
        <taxon>Brachycera</taxon>
        <taxon>Muscomorpha</taxon>
        <taxon>Oestroidea</taxon>
        <taxon>Calliphoridae</taxon>
        <taxon>Luciliinae</taxon>
        <taxon>Lucilia</taxon>
    </lineage>
</organism>
<dbReference type="InterPro" id="IPR026682">
    <property type="entry name" value="AKT1S1"/>
</dbReference>